<dbReference type="PANTHER" id="PTHR39322:SF1">
    <property type="entry name" value="ISOVALERYL-HOMOSERINE LACTONE SYNTHASE"/>
    <property type="match status" value="1"/>
</dbReference>
<comment type="similarity">
    <text evidence="5 6">Belongs to the autoinducer synthase family.</text>
</comment>
<dbReference type="GO" id="GO:0007165">
    <property type="term" value="P:signal transduction"/>
    <property type="evidence" value="ECO:0007669"/>
    <property type="project" value="TreeGrafter"/>
</dbReference>
<dbReference type="GO" id="GO:0061579">
    <property type="term" value="F:N-acyl homoserine lactone synthase activity"/>
    <property type="evidence" value="ECO:0007669"/>
    <property type="project" value="UniProtKB-UniRule"/>
</dbReference>
<dbReference type="Gene3D" id="3.40.630.30">
    <property type="match status" value="1"/>
</dbReference>
<accession>A0A1M4ZA66</accession>
<gene>
    <name evidence="7" type="ORF">SAMN05444273_10489</name>
</gene>
<keyword evidence="3 6" id="KW-0949">S-adenosyl-L-methionine</keyword>
<evidence type="ECO:0000313" key="7">
    <source>
        <dbReference type="EMBL" id="SHF14476.1"/>
    </source>
</evidence>
<dbReference type="AlphaFoldDB" id="A0A1M4ZA66"/>
<dbReference type="InterPro" id="IPR001690">
    <property type="entry name" value="Autoind_synthase"/>
</dbReference>
<evidence type="ECO:0000256" key="4">
    <source>
        <dbReference type="ARBA" id="ARBA00022929"/>
    </source>
</evidence>
<dbReference type="Pfam" id="PF00765">
    <property type="entry name" value="Autoind_synth"/>
    <property type="match status" value="1"/>
</dbReference>
<dbReference type="PROSITE" id="PS51187">
    <property type="entry name" value="AUTOINDUCER_SYNTH_2"/>
    <property type="match status" value="1"/>
</dbReference>
<keyword evidence="4 5" id="KW-0071">Autoinducer synthesis</keyword>
<comment type="catalytic activity">
    <reaction evidence="6">
        <text>a fatty acyl-[ACP] + S-adenosyl-L-methionine = an N-acyl-L-homoserine lactone + S-methyl-5'-thioadenosine + holo-[ACP] + H(+)</text>
        <dbReference type="Rhea" id="RHEA:10096"/>
        <dbReference type="Rhea" id="RHEA-COMP:9685"/>
        <dbReference type="Rhea" id="RHEA-COMP:14125"/>
        <dbReference type="ChEBI" id="CHEBI:15378"/>
        <dbReference type="ChEBI" id="CHEBI:17509"/>
        <dbReference type="ChEBI" id="CHEBI:55474"/>
        <dbReference type="ChEBI" id="CHEBI:59789"/>
        <dbReference type="ChEBI" id="CHEBI:64479"/>
        <dbReference type="ChEBI" id="CHEBI:138651"/>
        <dbReference type="EC" id="2.3.1.184"/>
    </reaction>
</comment>
<reference evidence="8" key="1">
    <citation type="submission" date="2016-11" db="EMBL/GenBank/DDBJ databases">
        <authorList>
            <person name="Varghese N."/>
            <person name="Submissions S."/>
        </authorList>
    </citation>
    <scope>NUCLEOTIDE SEQUENCE [LARGE SCALE GENOMIC DNA]</scope>
    <source>
        <strain evidence="8">DSM 100566</strain>
    </source>
</reference>
<dbReference type="PANTHER" id="PTHR39322">
    <property type="entry name" value="ACYL-HOMOSERINE-LACTONE SYNTHASE"/>
    <property type="match status" value="1"/>
</dbReference>
<evidence type="ECO:0000256" key="5">
    <source>
        <dbReference type="PROSITE-ProRule" id="PRU00533"/>
    </source>
</evidence>
<keyword evidence="8" id="KW-1185">Reference proteome</keyword>
<name>A0A1M4ZA66_9RHOB</name>
<evidence type="ECO:0000313" key="8">
    <source>
        <dbReference type="Proteomes" id="UP000184144"/>
    </source>
</evidence>
<keyword evidence="2 6" id="KW-0808">Transferase</keyword>
<dbReference type="OrthoDB" id="6169313at2"/>
<keyword evidence="1 5" id="KW-0673">Quorum sensing</keyword>
<proteinExistence type="inferred from homology"/>
<sequence>MIRYLYADQLLAFPKLRESMLKDRAVQFHQRLKWEVTIDANGYEQDQYDLLNPLYVIWETAAGLHGGSMRFLPTAGATMLNDFFSHLNGQPVSDDRIWETTRFCISPNAPDGSRVAALLMLAGAQLGVGLGLSHAVGVFDARMIRIYRQLGWPPEVLGTEGKGREEISAGLWEFRPELLAQLATKAGVSKDVAAHWFARAFGLERTMIAA</sequence>
<dbReference type="EMBL" id="FQUV01000004">
    <property type="protein sequence ID" value="SHF14476.1"/>
    <property type="molecule type" value="Genomic_DNA"/>
</dbReference>
<evidence type="ECO:0000256" key="1">
    <source>
        <dbReference type="ARBA" id="ARBA00022654"/>
    </source>
</evidence>
<dbReference type="InterPro" id="IPR016181">
    <property type="entry name" value="Acyl_CoA_acyltransferase"/>
</dbReference>
<evidence type="ECO:0000256" key="3">
    <source>
        <dbReference type="ARBA" id="ARBA00022691"/>
    </source>
</evidence>
<evidence type="ECO:0000256" key="2">
    <source>
        <dbReference type="ARBA" id="ARBA00022679"/>
    </source>
</evidence>
<protein>
    <recommendedName>
        <fullName evidence="6">Acyl-homoserine-lactone synthase</fullName>
        <ecNumber evidence="6">2.3.1.184</ecNumber>
    </recommendedName>
    <alternativeName>
        <fullName evidence="6">Autoinducer synthesis protein</fullName>
    </alternativeName>
</protein>
<dbReference type="PRINTS" id="PR01549">
    <property type="entry name" value="AUTOINDCRSYN"/>
</dbReference>
<evidence type="ECO:0000256" key="6">
    <source>
        <dbReference type="RuleBase" id="RU361135"/>
    </source>
</evidence>
<dbReference type="GO" id="GO:0009372">
    <property type="term" value="P:quorum sensing"/>
    <property type="evidence" value="ECO:0007669"/>
    <property type="project" value="UniProtKB-UniRule"/>
</dbReference>
<dbReference type="Proteomes" id="UP000184144">
    <property type="component" value="Unassembled WGS sequence"/>
</dbReference>
<dbReference type="SUPFAM" id="SSF55729">
    <property type="entry name" value="Acyl-CoA N-acyltransferases (Nat)"/>
    <property type="match status" value="1"/>
</dbReference>
<dbReference type="RefSeq" id="WP_073143166.1">
    <property type="nucleotide sequence ID" value="NZ_FQUV01000004.1"/>
</dbReference>
<dbReference type="EC" id="2.3.1.184" evidence="6"/>
<dbReference type="STRING" id="1486859.SAMN05444273_10489"/>
<organism evidence="7 8">
    <name type="scientific">Litoreibacter ascidiaceicola</name>
    <dbReference type="NCBI Taxonomy" id="1486859"/>
    <lineage>
        <taxon>Bacteria</taxon>
        <taxon>Pseudomonadati</taxon>
        <taxon>Pseudomonadota</taxon>
        <taxon>Alphaproteobacteria</taxon>
        <taxon>Rhodobacterales</taxon>
        <taxon>Roseobacteraceae</taxon>
        <taxon>Litoreibacter</taxon>
    </lineage>
</organism>